<evidence type="ECO:0000256" key="1">
    <source>
        <dbReference type="ARBA" id="ARBA00004141"/>
    </source>
</evidence>
<comment type="subcellular location">
    <subcellularLocation>
        <location evidence="1">Membrane</location>
        <topology evidence="1">Multi-pass membrane protein</topology>
    </subcellularLocation>
</comment>
<evidence type="ECO:0000256" key="8">
    <source>
        <dbReference type="ARBA" id="ARBA00023133"/>
    </source>
</evidence>
<dbReference type="GO" id="GO:0016020">
    <property type="term" value="C:membrane"/>
    <property type="evidence" value="ECO:0007669"/>
    <property type="project" value="UniProtKB-SubCell"/>
</dbReference>
<dbReference type="GO" id="GO:0006784">
    <property type="term" value="P:heme A biosynthetic process"/>
    <property type="evidence" value="ECO:0007669"/>
    <property type="project" value="InterPro"/>
</dbReference>
<evidence type="ECO:0000256" key="9">
    <source>
        <dbReference type="ARBA" id="ARBA00023136"/>
    </source>
</evidence>
<keyword evidence="2" id="KW-1003">Cell membrane</keyword>
<keyword evidence="10" id="KW-1015">Disulfide bond</keyword>
<keyword evidence="14" id="KW-1185">Reference proteome</keyword>
<feature type="transmembrane region" description="Helical" evidence="12">
    <location>
        <begin position="244"/>
        <end position="263"/>
    </location>
</feature>
<dbReference type="EMBL" id="JAAXOW010000002">
    <property type="protein sequence ID" value="NKX93531.1"/>
    <property type="molecule type" value="Genomic_DNA"/>
</dbReference>
<feature type="transmembrane region" description="Helical" evidence="12">
    <location>
        <begin position="69"/>
        <end position="86"/>
    </location>
</feature>
<evidence type="ECO:0000313" key="14">
    <source>
        <dbReference type="Proteomes" id="UP000774283"/>
    </source>
</evidence>
<feature type="transmembrane region" description="Helical" evidence="12">
    <location>
        <begin position="125"/>
        <end position="145"/>
    </location>
</feature>
<feature type="transmembrane region" description="Helical" evidence="12">
    <location>
        <begin position="214"/>
        <end position="232"/>
    </location>
</feature>
<evidence type="ECO:0000256" key="5">
    <source>
        <dbReference type="ARBA" id="ARBA00022989"/>
    </source>
</evidence>
<evidence type="ECO:0000256" key="6">
    <source>
        <dbReference type="ARBA" id="ARBA00023002"/>
    </source>
</evidence>
<feature type="transmembrane region" description="Helical" evidence="12">
    <location>
        <begin position="12"/>
        <end position="31"/>
    </location>
</feature>
<proteinExistence type="predicted"/>
<evidence type="ECO:0000313" key="13">
    <source>
        <dbReference type="EMBL" id="NKX93531.1"/>
    </source>
</evidence>
<keyword evidence="9 12" id="KW-0472">Membrane</keyword>
<evidence type="ECO:0000256" key="12">
    <source>
        <dbReference type="SAM" id="Phobius"/>
    </source>
</evidence>
<name>A0A9X5ISU5_9MICO</name>
<dbReference type="GO" id="GO:0046872">
    <property type="term" value="F:metal ion binding"/>
    <property type="evidence" value="ECO:0007669"/>
    <property type="project" value="UniProtKB-KW"/>
</dbReference>
<evidence type="ECO:0000256" key="10">
    <source>
        <dbReference type="ARBA" id="ARBA00023157"/>
    </source>
</evidence>
<evidence type="ECO:0000256" key="3">
    <source>
        <dbReference type="ARBA" id="ARBA00022692"/>
    </source>
</evidence>
<keyword evidence="8" id="KW-0350">Heme biosynthesis</keyword>
<evidence type="ECO:0000256" key="7">
    <source>
        <dbReference type="ARBA" id="ARBA00023004"/>
    </source>
</evidence>
<evidence type="ECO:0000256" key="4">
    <source>
        <dbReference type="ARBA" id="ARBA00022723"/>
    </source>
</evidence>
<dbReference type="InterPro" id="IPR003780">
    <property type="entry name" value="COX15/CtaA_fam"/>
</dbReference>
<evidence type="ECO:0000256" key="2">
    <source>
        <dbReference type="ARBA" id="ARBA00022475"/>
    </source>
</evidence>
<protein>
    <submittedName>
        <fullName evidence="13">Cytochrome oxidase assembly protein</fullName>
    </submittedName>
</protein>
<keyword evidence="5 12" id="KW-1133">Transmembrane helix</keyword>
<dbReference type="GO" id="GO:0016491">
    <property type="term" value="F:oxidoreductase activity"/>
    <property type="evidence" value="ECO:0007669"/>
    <property type="project" value="UniProtKB-KW"/>
</dbReference>
<comment type="caution">
    <text evidence="13">The sequence shown here is derived from an EMBL/GenBank/DDBJ whole genome shotgun (WGS) entry which is preliminary data.</text>
</comment>
<dbReference type="Proteomes" id="UP000774283">
    <property type="component" value="Unassembled WGS sequence"/>
</dbReference>
<evidence type="ECO:0000256" key="11">
    <source>
        <dbReference type="ARBA" id="ARBA00023444"/>
    </source>
</evidence>
<feature type="transmembrane region" description="Helical" evidence="12">
    <location>
        <begin position="165"/>
        <end position="186"/>
    </location>
</feature>
<dbReference type="InterPro" id="IPR050450">
    <property type="entry name" value="COX15/CtaA_HemeA_synthase"/>
</dbReference>
<sequence>MRWTDTRRRAILVANLVAQIGIIVTGGLVRLTGSGLGCSTWPQCEPGSFTPVYHPEATFHSAIEFGNRTLTFVLCVVAGLTAVAVWRQRDRALSYRVLGLVPIIGVVVQAVVGGITVLVDLHPAVVGSHMFISLGLVAASTWLIVRHGEGDGPARPVLPSPARAVAALTGVLAVPMLVLGVITTGAGPHSGDEEVGYRFALDPAHAAKLHGVSVWVYIASVVVLAALVVRASRSTADTERPRRALILVGAVIALQAVIGYTQYFTDLPITLVLLHMLGAALSTAAAANLVLSTRTRVDERRS</sequence>
<organism evidence="13 14">
    <name type="scientific">Sanguibacter hominis ATCC BAA-789</name>
    <dbReference type="NCBI Taxonomy" id="1312740"/>
    <lineage>
        <taxon>Bacteria</taxon>
        <taxon>Bacillati</taxon>
        <taxon>Actinomycetota</taxon>
        <taxon>Actinomycetes</taxon>
        <taxon>Micrococcales</taxon>
        <taxon>Sanguibacteraceae</taxon>
        <taxon>Sanguibacter</taxon>
    </lineage>
</organism>
<keyword evidence="7" id="KW-0408">Iron</keyword>
<feature type="transmembrane region" description="Helical" evidence="12">
    <location>
        <begin position="98"/>
        <end position="119"/>
    </location>
</feature>
<dbReference type="PANTHER" id="PTHR35457:SF1">
    <property type="entry name" value="HEME A SYNTHASE"/>
    <property type="match status" value="1"/>
</dbReference>
<keyword evidence="3 12" id="KW-0812">Transmembrane</keyword>
<keyword evidence="6" id="KW-0560">Oxidoreductase</keyword>
<dbReference type="PANTHER" id="PTHR35457">
    <property type="entry name" value="HEME A SYNTHASE"/>
    <property type="match status" value="1"/>
</dbReference>
<gene>
    <name evidence="13" type="ORF">HF995_09645</name>
</gene>
<reference evidence="13 14" key="1">
    <citation type="submission" date="2020-04" db="EMBL/GenBank/DDBJ databases">
        <title>MicrobeNet Type strains.</title>
        <authorList>
            <person name="Nicholson A.C."/>
        </authorList>
    </citation>
    <scope>NUCLEOTIDE SEQUENCE [LARGE SCALE GENOMIC DNA]</scope>
    <source>
        <strain evidence="13 14">ATCC BAA-789</strain>
    </source>
</reference>
<feature type="transmembrane region" description="Helical" evidence="12">
    <location>
        <begin position="269"/>
        <end position="291"/>
    </location>
</feature>
<dbReference type="AlphaFoldDB" id="A0A9X5ISU5"/>
<accession>A0A9X5ISU5</accession>
<keyword evidence="4" id="KW-0479">Metal-binding</keyword>
<dbReference type="Pfam" id="PF02628">
    <property type="entry name" value="COX15-CtaA"/>
    <property type="match status" value="1"/>
</dbReference>
<comment type="pathway">
    <text evidence="11">Porphyrin-containing compound metabolism.</text>
</comment>